<comment type="similarity">
    <text evidence="1">Belongs to the RelE toxin family.</text>
</comment>
<evidence type="ECO:0000313" key="4">
    <source>
        <dbReference type="Proteomes" id="UP000177372"/>
    </source>
</evidence>
<evidence type="ECO:0008006" key="5">
    <source>
        <dbReference type="Google" id="ProtNLM"/>
    </source>
</evidence>
<dbReference type="Gene3D" id="3.30.2310.20">
    <property type="entry name" value="RelE-like"/>
    <property type="match status" value="1"/>
</dbReference>
<dbReference type="InterPro" id="IPR035093">
    <property type="entry name" value="RelE/ParE_toxin_dom_sf"/>
</dbReference>
<gene>
    <name evidence="3" type="ORF">A3A39_00590</name>
</gene>
<proteinExistence type="inferred from homology"/>
<comment type="caution">
    <text evidence="3">The sequence shown here is derived from an EMBL/GenBank/DDBJ whole genome shotgun (WGS) entry which is preliminary data.</text>
</comment>
<dbReference type="Proteomes" id="UP000177372">
    <property type="component" value="Unassembled WGS sequence"/>
</dbReference>
<sequence length="96" mass="11096">MKVAYTEPALEDLDQIRDYVVANYPTLVSVVEEHIHTVIGRIGEWPESAQAVAERPDVRVAPVVRYPYKVFYRIAKKQVEILHIYHSSRESWVGES</sequence>
<evidence type="ECO:0000313" key="3">
    <source>
        <dbReference type="EMBL" id="OGG79392.1"/>
    </source>
</evidence>
<dbReference type="PANTHER" id="PTHR33755:SF5">
    <property type="entry name" value="TYPE II TOXIN-ANTITOXIN SYSTEM RELE_PARE FAMILY TOXIN"/>
    <property type="match status" value="1"/>
</dbReference>
<evidence type="ECO:0000256" key="1">
    <source>
        <dbReference type="ARBA" id="ARBA00006226"/>
    </source>
</evidence>
<keyword evidence="2" id="KW-1277">Toxin-antitoxin system</keyword>
<name>A0A1F6F0K2_9BACT</name>
<dbReference type="InterPro" id="IPR007712">
    <property type="entry name" value="RelE/ParE_toxin"/>
</dbReference>
<dbReference type="InterPro" id="IPR051803">
    <property type="entry name" value="TA_system_RelE-like_toxin"/>
</dbReference>
<dbReference type="Pfam" id="PF05016">
    <property type="entry name" value="ParE_toxin"/>
    <property type="match status" value="1"/>
</dbReference>
<dbReference type="AlphaFoldDB" id="A0A1F6F0K2"/>
<organism evidence="3 4">
    <name type="scientific">Candidatus Kaiserbacteria bacterium RIFCSPLOWO2_01_FULL_54_13</name>
    <dbReference type="NCBI Taxonomy" id="1798512"/>
    <lineage>
        <taxon>Bacteria</taxon>
        <taxon>Candidatus Kaiseribacteriota</taxon>
    </lineage>
</organism>
<protein>
    <recommendedName>
        <fullName evidence="5">Plasmid stabilization protein</fullName>
    </recommendedName>
</protein>
<dbReference type="EMBL" id="MFLZ01000029">
    <property type="protein sequence ID" value="OGG79392.1"/>
    <property type="molecule type" value="Genomic_DNA"/>
</dbReference>
<evidence type="ECO:0000256" key="2">
    <source>
        <dbReference type="ARBA" id="ARBA00022649"/>
    </source>
</evidence>
<dbReference type="STRING" id="1798512.A3A39_00590"/>
<reference evidence="3 4" key="1">
    <citation type="journal article" date="2016" name="Nat. Commun.">
        <title>Thousands of microbial genomes shed light on interconnected biogeochemical processes in an aquifer system.</title>
        <authorList>
            <person name="Anantharaman K."/>
            <person name="Brown C.T."/>
            <person name="Hug L.A."/>
            <person name="Sharon I."/>
            <person name="Castelle C.J."/>
            <person name="Probst A.J."/>
            <person name="Thomas B.C."/>
            <person name="Singh A."/>
            <person name="Wilkins M.J."/>
            <person name="Karaoz U."/>
            <person name="Brodie E.L."/>
            <person name="Williams K.H."/>
            <person name="Hubbard S.S."/>
            <person name="Banfield J.F."/>
        </authorList>
    </citation>
    <scope>NUCLEOTIDE SEQUENCE [LARGE SCALE GENOMIC DNA]</scope>
</reference>
<dbReference type="PANTHER" id="PTHR33755">
    <property type="entry name" value="TOXIN PARE1-RELATED"/>
    <property type="match status" value="1"/>
</dbReference>
<accession>A0A1F6F0K2</accession>